<name>A0ABD5F098_9ACTN</name>
<proteinExistence type="predicted"/>
<dbReference type="Proteomes" id="UP001183535">
    <property type="component" value="Unassembled WGS sequence"/>
</dbReference>
<dbReference type="Pfam" id="PF06500">
    <property type="entry name" value="FrsA-like"/>
    <property type="match status" value="1"/>
</dbReference>
<dbReference type="InterPro" id="IPR029058">
    <property type="entry name" value="AB_hydrolase_fold"/>
</dbReference>
<dbReference type="EMBL" id="JAVRES010000024">
    <property type="protein sequence ID" value="MDT0439254.1"/>
    <property type="molecule type" value="Genomic_DNA"/>
</dbReference>
<evidence type="ECO:0000313" key="1">
    <source>
        <dbReference type="EMBL" id="MDT0439254.1"/>
    </source>
</evidence>
<keyword evidence="1" id="KW-0378">Hydrolase</keyword>
<gene>
    <name evidence="1" type="ORF">RM877_31785</name>
</gene>
<protein>
    <submittedName>
        <fullName evidence="1">Alpha/beta hydrolase</fullName>
    </submittedName>
</protein>
<dbReference type="GO" id="GO:0016787">
    <property type="term" value="F:hydrolase activity"/>
    <property type="evidence" value="ECO:0007669"/>
    <property type="project" value="UniProtKB-KW"/>
</dbReference>
<dbReference type="SUPFAM" id="SSF53474">
    <property type="entry name" value="alpha/beta-Hydrolases"/>
    <property type="match status" value="1"/>
</dbReference>
<sequence length="373" mass="40879">MNNVEELKQFAVSHARAQRVPQERTAAVLARIEHDGEGPGSWTAEWSAAAAESERGGRLQEACSLSYIARFPFVDGPGREAALTHSQETFARWIRESGAPLEHLDLELPEGRVQCYTNGLPIRGDRPCVILMGGIVSTKEQYAPILLRLAKLGLTGIATEMPGTGSNTVPYGPDSWRMLSGVIDAVEDWVGRSRIYAMALSFSGHMALRCALEDPRISGVVTMSTPVSHFYTDPEWQRALPAVTVDTLAHMAGTSSDKVGHHMRDWGLTEPQLQALEAPVAYVSSRRDEIIPVAETDLLRRTVRRLTVLDIDDVHAAPAFLDMSGPWLTLSLLRMHGTHLPQRAALRSVVSLAGLRHRLAGHGDVRVHRSTGI</sequence>
<keyword evidence="2" id="KW-1185">Reference proteome</keyword>
<evidence type="ECO:0000313" key="2">
    <source>
        <dbReference type="Proteomes" id="UP001183535"/>
    </source>
</evidence>
<dbReference type="InterPro" id="IPR010520">
    <property type="entry name" value="FrsA-like"/>
</dbReference>
<dbReference type="RefSeq" id="WP_093830618.1">
    <property type="nucleotide sequence ID" value="NZ_JAVRES010000024.1"/>
</dbReference>
<accession>A0ABD5F098</accession>
<reference evidence="2" key="1">
    <citation type="submission" date="2023-07" db="EMBL/GenBank/DDBJ databases">
        <title>30 novel species of actinomycetes from the DSMZ collection.</title>
        <authorList>
            <person name="Nouioui I."/>
        </authorList>
    </citation>
    <scope>NUCLEOTIDE SEQUENCE [LARGE SCALE GENOMIC DNA]</scope>
    <source>
        <strain evidence="2">DSM 41981</strain>
    </source>
</reference>
<comment type="caution">
    <text evidence="1">The sequence shown here is derived from an EMBL/GenBank/DDBJ whole genome shotgun (WGS) entry which is preliminary data.</text>
</comment>
<dbReference type="Gene3D" id="3.40.50.1820">
    <property type="entry name" value="alpha/beta hydrolase"/>
    <property type="match status" value="1"/>
</dbReference>
<dbReference type="AlphaFoldDB" id="A0ABD5F098"/>
<organism evidence="1 2">
    <name type="scientific">Streptomyces doudnae</name>
    <dbReference type="NCBI Taxonomy" id="3075536"/>
    <lineage>
        <taxon>Bacteria</taxon>
        <taxon>Bacillati</taxon>
        <taxon>Actinomycetota</taxon>
        <taxon>Actinomycetes</taxon>
        <taxon>Kitasatosporales</taxon>
        <taxon>Streptomycetaceae</taxon>
        <taxon>Streptomyces</taxon>
    </lineage>
</organism>